<dbReference type="Proteomes" id="UP001596270">
    <property type="component" value="Unassembled WGS sequence"/>
</dbReference>
<evidence type="ECO:0000256" key="5">
    <source>
        <dbReference type="ARBA" id="ARBA00023136"/>
    </source>
</evidence>
<evidence type="ECO:0000256" key="2">
    <source>
        <dbReference type="ARBA" id="ARBA00022475"/>
    </source>
</evidence>
<keyword evidence="8" id="KW-1185">Reference proteome</keyword>
<dbReference type="InterPro" id="IPR029044">
    <property type="entry name" value="Nucleotide-diphossugar_trans"/>
</dbReference>
<dbReference type="EC" id="2.4.-.-" evidence="7"/>
<evidence type="ECO:0000256" key="3">
    <source>
        <dbReference type="ARBA" id="ARBA00022676"/>
    </source>
</evidence>
<dbReference type="RefSeq" id="WP_371435048.1">
    <property type="nucleotide sequence ID" value="NZ_JBHSRS010000084.1"/>
</dbReference>
<dbReference type="Gene3D" id="3.90.550.10">
    <property type="entry name" value="Spore Coat Polysaccharide Biosynthesis Protein SpsA, Chain A"/>
    <property type="match status" value="1"/>
</dbReference>
<evidence type="ECO:0000256" key="1">
    <source>
        <dbReference type="ARBA" id="ARBA00004236"/>
    </source>
</evidence>
<evidence type="ECO:0000313" key="8">
    <source>
        <dbReference type="Proteomes" id="UP001596270"/>
    </source>
</evidence>
<keyword evidence="5" id="KW-0472">Membrane</keyword>
<evidence type="ECO:0000259" key="6">
    <source>
        <dbReference type="Pfam" id="PF00535"/>
    </source>
</evidence>
<keyword evidence="3 7" id="KW-0328">Glycosyltransferase</keyword>
<evidence type="ECO:0000256" key="4">
    <source>
        <dbReference type="ARBA" id="ARBA00022679"/>
    </source>
</evidence>
<comment type="caution">
    <text evidence="7">The sequence shown here is derived from an EMBL/GenBank/DDBJ whole genome shotgun (WGS) entry which is preliminary data.</text>
</comment>
<evidence type="ECO:0000313" key="7">
    <source>
        <dbReference type="EMBL" id="MFC6284821.1"/>
    </source>
</evidence>
<name>A0ABW1U4J1_9BURK</name>
<dbReference type="PANTHER" id="PTHR43646">
    <property type="entry name" value="GLYCOSYLTRANSFERASE"/>
    <property type="match status" value="1"/>
</dbReference>
<gene>
    <name evidence="7" type="ORF">ACFQND_26645</name>
</gene>
<accession>A0ABW1U4J1</accession>
<dbReference type="EMBL" id="JBHSRS010000084">
    <property type="protein sequence ID" value="MFC6284821.1"/>
    <property type="molecule type" value="Genomic_DNA"/>
</dbReference>
<dbReference type="InterPro" id="IPR001173">
    <property type="entry name" value="Glyco_trans_2-like"/>
</dbReference>
<dbReference type="SUPFAM" id="SSF53448">
    <property type="entry name" value="Nucleotide-diphospho-sugar transferases"/>
    <property type="match status" value="1"/>
</dbReference>
<reference evidence="8" key="1">
    <citation type="journal article" date="2019" name="Int. J. Syst. Evol. Microbiol.">
        <title>The Global Catalogue of Microorganisms (GCM) 10K type strain sequencing project: providing services to taxonomists for standard genome sequencing and annotation.</title>
        <authorList>
            <consortium name="The Broad Institute Genomics Platform"/>
            <consortium name="The Broad Institute Genome Sequencing Center for Infectious Disease"/>
            <person name="Wu L."/>
            <person name="Ma J."/>
        </authorList>
    </citation>
    <scope>NUCLEOTIDE SEQUENCE [LARGE SCALE GENOMIC DNA]</scope>
    <source>
        <strain evidence="8">CCUG 39402</strain>
    </source>
</reference>
<comment type="subcellular location">
    <subcellularLocation>
        <location evidence="1">Cell membrane</location>
    </subcellularLocation>
</comment>
<keyword evidence="2" id="KW-1003">Cell membrane</keyword>
<sequence>MIGIIVPAHNEEETIAGCVTSLLTASQAPALAGEAVEIIVVLDACRDRTGSVARALGVRTIEVRANNVGLARQAGAASALARGARWLAFTDADSVVGPQWLTSQLALGADAVCGTVSVEDWGTYGERMRRHFRLTYKDTNGHAHVHGANMGVSAQAYVAAGGFIGLQTGEDVALVEALKTCGARVEWSSAPRVITSVRKNFKAPGGFGAYLQKVEQLRQWVGVDVAAA</sequence>
<dbReference type="GO" id="GO:0016757">
    <property type="term" value="F:glycosyltransferase activity"/>
    <property type="evidence" value="ECO:0007669"/>
    <property type="project" value="UniProtKB-KW"/>
</dbReference>
<proteinExistence type="predicted"/>
<feature type="domain" description="Glycosyltransferase 2-like" evidence="6">
    <location>
        <begin position="4"/>
        <end position="140"/>
    </location>
</feature>
<dbReference type="Pfam" id="PF00535">
    <property type="entry name" value="Glycos_transf_2"/>
    <property type="match status" value="1"/>
</dbReference>
<dbReference type="PANTHER" id="PTHR43646:SF2">
    <property type="entry name" value="GLYCOSYLTRANSFERASE 2-LIKE DOMAIN-CONTAINING PROTEIN"/>
    <property type="match status" value="1"/>
</dbReference>
<keyword evidence="4 7" id="KW-0808">Transferase</keyword>
<organism evidence="7 8">
    <name type="scientific">Polaromonas aquatica</name>
    <dbReference type="NCBI Taxonomy" id="332657"/>
    <lineage>
        <taxon>Bacteria</taxon>
        <taxon>Pseudomonadati</taxon>
        <taxon>Pseudomonadota</taxon>
        <taxon>Betaproteobacteria</taxon>
        <taxon>Burkholderiales</taxon>
        <taxon>Comamonadaceae</taxon>
        <taxon>Polaromonas</taxon>
    </lineage>
</organism>
<protein>
    <submittedName>
        <fullName evidence="7">Glycosyltransferase</fullName>
        <ecNumber evidence="7">2.4.-.-</ecNumber>
    </submittedName>
</protein>